<protein>
    <submittedName>
        <fullName evidence="1">Uncharacterized protein</fullName>
    </submittedName>
</protein>
<dbReference type="AlphaFoldDB" id="N2AUJ8"/>
<organism evidence="1 2">
    <name type="scientific">Eubacterium plexicaudatum ASF492</name>
    <dbReference type="NCBI Taxonomy" id="1235802"/>
    <lineage>
        <taxon>Bacteria</taxon>
        <taxon>Bacillati</taxon>
        <taxon>Bacillota</taxon>
        <taxon>Clostridia</taxon>
        <taxon>Eubacteriales</taxon>
        <taxon>Eubacteriaceae</taxon>
        <taxon>Eubacterium</taxon>
    </lineage>
</organism>
<name>N2AUJ8_9FIRM</name>
<accession>N2AUJ8</accession>
<evidence type="ECO:0000313" key="2">
    <source>
        <dbReference type="Proteomes" id="UP000012589"/>
    </source>
</evidence>
<evidence type="ECO:0000313" key="1">
    <source>
        <dbReference type="EMBL" id="EMZ28164.1"/>
    </source>
</evidence>
<comment type="caution">
    <text evidence="1">The sequence shown here is derived from an EMBL/GenBank/DDBJ whole genome shotgun (WGS) entry which is preliminary data.</text>
</comment>
<dbReference type="EMBL" id="AQFT01000065">
    <property type="protein sequence ID" value="EMZ28164.1"/>
    <property type="molecule type" value="Genomic_DNA"/>
</dbReference>
<gene>
    <name evidence="1" type="ORF">C823_02008</name>
</gene>
<proteinExistence type="predicted"/>
<keyword evidence="2" id="KW-1185">Reference proteome</keyword>
<reference evidence="1 2" key="1">
    <citation type="journal article" date="2014" name="Genome Announc.">
        <title>Draft genome sequences of the altered schaedler flora, a defined bacterial community from gnotobiotic mice.</title>
        <authorList>
            <person name="Wannemuehler M.J."/>
            <person name="Overstreet A.M."/>
            <person name="Ward D.V."/>
            <person name="Phillips G.J."/>
        </authorList>
    </citation>
    <scope>NUCLEOTIDE SEQUENCE [LARGE SCALE GENOMIC DNA]</scope>
    <source>
        <strain evidence="1 2">ASF492</strain>
    </source>
</reference>
<sequence length="74" mass="9167">MELLTAICNTKWDANVYFHIRERFVYEFKEEDLDAVIRVHLKADPRRFLTKEAKFQAIQDHYEDAYEKFQRRNR</sequence>
<dbReference type="HOGENOM" id="CLU_2682286_0_0_9"/>
<dbReference type="Proteomes" id="UP000012589">
    <property type="component" value="Unassembled WGS sequence"/>
</dbReference>